<dbReference type="InterPro" id="IPR046960">
    <property type="entry name" value="PPR_At4g14850-like_plant"/>
</dbReference>
<evidence type="ECO:0000313" key="4">
    <source>
        <dbReference type="RefSeq" id="XP_039118708.1"/>
    </source>
</evidence>
<dbReference type="InterPro" id="IPR046848">
    <property type="entry name" value="E_motif"/>
</dbReference>
<dbReference type="Pfam" id="PF13041">
    <property type="entry name" value="PPR_2"/>
    <property type="match status" value="3"/>
</dbReference>
<reference evidence="4" key="1">
    <citation type="submission" date="2025-08" db="UniProtKB">
        <authorList>
            <consortium name="RefSeq"/>
        </authorList>
    </citation>
    <scope>IDENTIFICATION</scope>
</reference>
<dbReference type="PANTHER" id="PTHR47926">
    <property type="entry name" value="PENTATRICOPEPTIDE REPEAT-CONTAINING PROTEIN"/>
    <property type="match status" value="1"/>
</dbReference>
<evidence type="ECO:0000256" key="2">
    <source>
        <dbReference type="PROSITE-ProRule" id="PRU00708"/>
    </source>
</evidence>
<evidence type="ECO:0000256" key="1">
    <source>
        <dbReference type="ARBA" id="ARBA00022737"/>
    </source>
</evidence>
<dbReference type="GeneID" id="120254731"/>
<dbReference type="Proteomes" id="UP001515500">
    <property type="component" value="Unplaced"/>
</dbReference>
<name>A0AB40AV75_DIOCR</name>
<dbReference type="GO" id="GO:0003723">
    <property type="term" value="F:RNA binding"/>
    <property type="evidence" value="ECO:0007669"/>
    <property type="project" value="InterPro"/>
</dbReference>
<accession>A0AB40AV75</accession>
<dbReference type="Pfam" id="PF01535">
    <property type="entry name" value="PPR"/>
    <property type="match status" value="2"/>
</dbReference>
<feature type="repeat" description="PPR" evidence="2">
    <location>
        <begin position="285"/>
        <end position="319"/>
    </location>
</feature>
<dbReference type="AlphaFoldDB" id="A0AB40AV75"/>
<sequence>MFLQAAKNLWDPTISLILNHPTLHLLEKCSNNAHFKQILAQMFRHHLLFRTFPMSRLLYFSSIAHPCLLNHALLLFHHFTFNPNLFIFNTMISALSFSVTKSVAFYKSMLHLSVCPDEHTLISLLKSSRKDLSLGKQIHAQVIIFGFSFHAYVHNSLVKMYLENDEIGVVEKLVRPCGDKKDIVLFNILMSWYVTKGCYLDALEVFDELMGSGVEPDQYTIVSLLVCCGQLKGVLVGKSVHGWVVRRMGYQGWGLVLCNALLDMYVKCEEMGSAMNIFNRISEKDSVSWNIMIMGFNNVGEFDLAYKAFEEMPEKDLVSWNSLLSGYLQKGNYKRVIELFHFMLSQNDVKPDKVTAVTLIGAAAEMGVLDQGRVAHGWVSKFYGISDAFVGSAVIDMYCKCGSIERARVVFEMVSERDITLWTAMMSGLALHGHGTKALELFWDMQREGLLPNNVTLLAALTACAHGGLVDQGVRIFQSMKHVYGITPGVEHYGCLVDVLTRSGRLMEAMNVIQMMPIKPSSSIWGSVLSAAKTCRNIKLAEDALKELVKLEPEEEGGYILLSNVYAACRRWTYSGKIRGVMETKGAKKLPGCSSVVVNGLVHYFFSSDKRHTRWPDIYIMLCNLHREMSSGESTSHVFGSVGTVSCALREKYALELMDVMSGDFLPYL</sequence>
<organism evidence="3 4">
    <name type="scientific">Dioscorea cayennensis subsp. rotundata</name>
    <name type="common">White Guinea yam</name>
    <name type="synonym">Dioscorea rotundata</name>
    <dbReference type="NCBI Taxonomy" id="55577"/>
    <lineage>
        <taxon>Eukaryota</taxon>
        <taxon>Viridiplantae</taxon>
        <taxon>Streptophyta</taxon>
        <taxon>Embryophyta</taxon>
        <taxon>Tracheophyta</taxon>
        <taxon>Spermatophyta</taxon>
        <taxon>Magnoliopsida</taxon>
        <taxon>Liliopsida</taxon>
        <taxon>Dioscoreales</taxon>
        <taxon>Dioscoreaceae</taxon>
        <taxon>Dioscorea</taxon>
    </lineage>
</organism>
<dbReference type="FunFam" id="1.25.40.10:FF:000184">
    <property type="entry name" value="Pentatricopeptide repeat-containing protein, chloroplastic"/>
    <property type="match status" value="1"/>
</dbReference>
<proteinExistence type="predicted"/>
<protein>
    <submittedName>
        <fullName evidence="4">LOW QUALITY PROTEIN: pentatricopeptide repeat-containing protein At3g04750, mitochondrial-like</fullName>
    </submittedName>
</protein>
<keyword evidence="1" id="KW-0677">Repeat</keyword>
<evidence type="ECO:0000313" key="3">
    <source>
        <dbReference type="Proteomes" id="UP001515500"/>
    </source>
</evidence>
<dbReference type="NCBIfam" id="TIGR00756">
    <property type="entry name" value="PPR"/>
    <property type="match status" value="4"/>
</dbReference>
<gene>
    <name evidence="4" type="primary">LOC120254731</name>
</gene>
<dbReference type="Gene3D" id="1.25.40.10">
    <property type="entry name" value="Tetratricopeptide repeat domain"/>
    <property type="match status" value="3"/>
</dbReference>
<feature type="repeat" description="PPR" evidence="2">
    <location>
        <begin position="182"/>
        <end position="216"/>
    </location>
</feature>
<dbReference type="PANTHER" id="PTHR47926:SF492">
    <property type="entry name" value="DYW DOMAIN-CONTAINING PROTEIN"/>
    <property type="match status" value="1"/>
</dbReference>
<dbReference type="RefSeq" id="XP_039118708.1">
    <property type="nucleotide sequence ID" value="XM_039262774.1"/>
</dbReference>
<dbReference type="Pfam" id="PF20431">
    <property type="entry name" value="E_motif"/>
    <property type="match status" value="1"/>
</dbReference>
<feature type="repeat" description="PPR" evidence="2">
    <location>
        <begin position="418"/>
        <end position="452"/>
    </location>
</feature>
<dbReference type="InterPro" id="IPR011990">
    <property type="entry name" value="TPR-like_helical_dom_sf"/>
</dbReference>
<dbReference type="GO" id="GO:0009451">
    <property type="term" value="P:RNA modification"/>
    <property type="evidence" value="ECO:0007669"/>
    <property type="project" value="InterPro"/>
</dbReference>
<dbReference type="InterPro" id="IPR002885">
    <property type="entry name" value="PPR_rpt"/>
</dbReference>
<keyword evidence="3" id="KW-1185">Reference proteome</keyword>
<dbReference type="PROSITE" id="PS51375">
    <property type="entry name" value="PPR"/>
    <property type="match status" value="3"/>
</dbReference>